<accession>A0A559IWW1</accession>
<organism evidence="1 2">
    <name type="scientific">Paenibacillus agilis</name>
    <dbReference type="NCBI Taxonomy" id="3020863"/>
    <lineage>
        <taxon>Bacteria</taxon>
        <taxon>Bacillati</taxon>
        <taxon>Bacillota</taxon>
        <taxon>Bacilli</taxon>
        <taxon>Bacillales</taxon>
        <taxon>Paenibacillaceae</taxon>
        <taxon>Paenibacillus</taxon>
    </lineage>
</organism>
<sequence length="185" mass="21216">MSTQVCPWCDTEIVWDEVLGPEEECPHCLNELNAYRSLSVDLEIDEDDKKLRRMEAEENGTAGEDNKGWSNFGWDEDNMQWGSPDKLKLQESADKLIHHQVDVPECSHCREYMLLAGQETVSGSSFEPHVHEGMRQPLLTAPFKLDVYVCTSCFHVQRMLNHTGREAMTVKLQEMNESEANNEKV</sequence>
<evidence type="ECO:0000313" key="2">
    <source>
        <dbReference type="Proteomes" id="UP000318102"/>
    </source>
</evidence>
<proteinExistence type="predicted"/>
<name>A0A559IWW1_9BACL</name>
<dbReference type="RefSeq" id="WP_144987276.1">
    <property type="nucleotide sequence ID" value="NZ_VNJK01000001.1"/>
</dbReference>
<protein>
    <submittedName>
        <fullName evidence="1">Uncharacterized protein</fullName>
    </submittedName>
</protein>
<dbReference type="OrthoDB" id="2665608at2"/>
<reference evidence="1 2" key="1">
    <citation type="submission" date="2019-07" db="EMBL/GenBank/DDBJ databases">
        <authorList>
            <person name="Kim J."/>
        </authorList>
    </citation>
    <scope>NUCLEOTIDE SEQUENCE [LARGE SCALE GENOMIC DNA]</scope>
    <source>
        <strain evidence="1 2">N4</strain>
    </source>
</reference>
<dbReference type="Proteomes" id="UP000318102">
    <property type="component" value="Unassembled WGS sequence"/>
</dbReference>
<keyword evidence="2" id="KW-1185">Reference proteome</keyword>
<comment type="caution">
    <text evidence="1">The sequence shown here is derived from an EMBL/GenBank/DDBJ whole genome shotgun (WGS) entry which is preliminary data.</text>
</comment>
<gene>
    <name evidence="1" type="ORF">FPZ44_03035</name>
</gene>
<dbReference type="EMBL" id="VNJK01000001">
    <property type="protein sequence ID" value="TVX92120.1"/>
    <property type="molecule type" value="Genomic_DNA"/>
</dbReference>
<dbReference type="AlphaFoldDB" id="A0A559IWW1"/>
<evidence type="ECO:0000313" key="1">
    <source>
        <dbReference type="EMBL" id="TVX92120.1"/>
    </source>
</evidence>